<dbReference type="GO" id="GO:0006313">
    <property type="term" value="P:DNA transposition"/>
    <property type="evidence" value="ECO:0007669"/>
    <property type="project" value="InterPro"/>
</dbReference>
<dbReference type="Proteomes" id="UP000198430">
    <property type="component" value="Unassembled WGS sequence"/>
</dbReference>
<feature type="region of interest" description="Disordered" evidence="1">
    <location>
        <begin position="345"/>
        <end position="369"/>
    </location>
</feature>
<evidence type="ECO:0000313" key="5">
    <source>
        <dbReference type="Proteomes" id="UP000198430"/>
    </source>
</evidence>
<dbReference type="AlphaFoldDB" id="A0A1Z5ILD1"/>
<dbReference type="Pfam" id="PF01548">
    <property type="entry name" value="DEDD_Tnp_IS110"/>
    <property type="match status" value="1"/>
</dbReference>
<evidence type="ECO:0000313" key="4">
    <source>
        <dbReference type="EMBL" id="GAX02570.1"/>
    </source>
</evidence>
<reference evidence="4 5" key="1">
    <citation type="submission" date="2015-11" db="EMBL/GenBank/DDBJ databases">
        <title>Draft genome sequences of new species of the genus Lactobacillus isolated from orchardgrass silage.</title>
        <authorList>
            <person name="Tohno M."/>
            <person name="Tanizawa Y."/>
            <person name="Arita M."/>
        </authorList>
    </citation>
    <scope>NUCLEOTIDE SEQUENCE [LARGE SCALE GENOMIC DNA]</scope>
    <source>
        <strain evidence="4 5">IWT140</strain>
    </source>
</reference>
<sequence>MRIIVGIDVSKQTSQVAITADHEVRAQFKITNDLIGFTELKSKINQYSGQTEVVFEATGVYSHRLRTFLVNNGYSFSQLNPLSAKKEMDRLRPNKNDVNDAFNLADSQYVLSRPVTLEQDEVYKELMRESRYYQQCVADLVKLKNQLHKALQDTFPEIEQINSNTDGTQYWKMVELFPHAAIVLAHSLRELSDMIQRKGNYHMSEKRANQVGRKLFELASRSYPAVPAESHMVYQVQTLSRRLRQNKDEQDKVIERMVKQAQELPDFNIFMSVPGFAEKATVGLLGELGNLRRFTTANQINAYIGIDLRFNDSGDYKSSGFITKRGNPVARKILFKAIGNMASSATHGHPSHINDWYQKKKRSNPSKGTKKITIGAMDRLISTIFHLVLTNQKYDYDIACLARH</sequence>
<evidence type="ECO:0000259" key="2">
    <source>
        <dbReference type="Pfam" id="PF01548"/>
    </source>
</evidence>
<feature type="compositionally biased region" description="Basic residues" evidence="1">
    <location>
        <begin position="359"/>
        <end position="369"/>
    </location>
</feature>
<dbReference type="InterPro" id="IPR003346">
    <property type="entry name" value="Transposase_20"/>
</dbReference>
<feature type="domain" description="Transposase IS116/IS110/IS902 C-terminal" evidence="3">
    <location>
        <begin position="269"/>
        <end position="344"/>
    </location>
</feature>
<dbReference type="RefSeq" id="WP_089087558.1">
    <property type="nucleotide sequence ID" value="NZ_BCMH01000001.1"/>
</dbReference>
<evidence type="ECO:0000259" key="3">
    <source>
        <dbReference type="Pfam" id="PF02371"/>
    </source>
</evidence>
<dbReference type="GO" id="GO:0003677">
    <property type="term" value="F:DNA binding"/>
    <property type="evidence" value="ECO:0007669"/>
    <property type="project" value="InterPro"/>
</dbReference>
<keyword evidence="5" id="KW-1185">Reference proteome</keyword>
<dbReference type="InterPro" id="IPR047650">
    <property type="entry name" value="Transpos_IS110"/>
</dbReference>
<dbReference type="EMBL" id="BCMH01000001">
    <property type="protein sequence ID" value="GAX02570.1"/>
    <property type="molecule type" value="Genomic_DNA"/>
</dbReference>
<proteinExistence type="predicted"/>
<dbReference type="NCBIfam" id="NF033542">
    <property type="entry name" value="transpos_IS110"/>
    <property type="match status" value="1"/>
</dbReference>
<protein>
    <submittedName>
        <fullName evidence="4">Transposase</fullName>
    </submittedName>
</protein>
<dbReference type="GO" id="GO:0004803">
    <property type="term" value="F:transposase activity"/>
    <property type="evidence" value="ECO:0007669"/>
    <property type="project" value="InterPro"/>
</dbReference>
<dbReference type="InterPro" id="IPR002525">
    <property type="entry name" value="Transp_IS110-like_N"/>
</dbReference>
<dbReference type="Pfam" id="PF02371">
    <property type="entry name" value="Transposase_20"/>
    <property type="match status" value="1"/>
</dbReference>
<accession>A0A1Z5ILD1</accession>
<gene>
    <name evidence="4" type="ORF">IWT140_00167</name>
</gene>
<dbReference type="PANTHER" id="PTHR33055">
    <property type="entry name" value="TRANSPOSASE FOR INSERTION SEQUENCE ELEMENT IS1111A"/>
    <property type="match status" value="1"/>
</dbReference>
<name>A0A1Z5ILD1_9LACO</name>
<comment type="caution">
    <text evidence="4">The sequence shown here is derived from an EMBL/GenBank/DDBJ whole genome shotgun (WGS) entry which is preliminary data.</text>
</comment>
<feature type="domain" description="Transposase IS110-like N-terminal" evidence="2">
    <location>
        <begin position="5"/>
        <end position="156"/>
    </location>
</feature>
<organism evidence="4 5">
    <name type="scientific">Secundilactobacillus pentosiphilus</name>
    <dbReference type="NCBI Taxonomy" id="1714682"/>
    <lineage>
        <taxon>Bacteria</taxon>
        <taxon>Bacillati</taxon>
        <taxon>Bacillota</taxon>
        <taxon>Bacilli</taxon>
        <taxon>Lactobacillales</taxon>
        <taxon>Lactobacillaceae</taxon>
        <taxon>Secundilactobacillus</taxon>
    </lineage>
</organism>
<evidence type="ECO:0000256" key="1">
    <source>
        <dbReference type="SAM" id="MobiDB-lite"/>
    </source>
</evidence>